<organism evidence="1 2">
    <name type="scientific">Paenibacillus suaedae</name>
    <dbReference type="NCBI Taxonomy" id="3077233"/>
    <lineage>
        <taxon>Bacteria</taxon>
        <taxon>Bacillati</taxon>
        <taxon>Bacillota</taxon>
        <taxon>Bacilli</taxon>
        <taxon>Bacillales</taxon>
        <taxon>Paenibacillaceae</taxon>
        <taxon>Paenibacillus</taxon>
    </lineage>
</organism>
<dbReference type="SUPFAM" id="SSF143100">
    <property type="entry name" value="TTHA1013/TTHA0281-like"/>
    <property type="match status" value="1"/>
</dbReference>
<keyword evidence="2" id="KW-1185">Reference proteome</keyword>
<comment type="caution">
    <text evidence="1">The sequence shown here is derived from an EMBL/GenBank/DDBJ whole genome shotgun (WGS) entry which is preliminary data.</text>
</comment>
<proteinExistence type="predicted"/>
<reference evidence="2" key="1">
    <citation type="submission" date="2023-09" db="EMBL/GenBank/DDBJ databases">
        <title>Paenibacillus sp. chi10 Genome sequencing and assembly.</title>
        <authorList>
            <person name="Kim I."/>
        </authorList>
    </citation>
    <scope>NUCLEOTIDE SEQUENCE [LARGE SCALE GENOMIC DNA]</scope>
    <source>
        <strain evidence="2">chi10</strain>
    </source>
</reference>
<dbReference type="Gene3D" id="1.10.1220.10">
    <property type="entry name" value="Met repressor-like"/>
    <property type="match status" value="1"/>
</dbReference>
<dbReference type="InterPro" id="IPR010985">
    <property type="entry name" value="Ribbon_hlx_hlx"/>
</dbReference>
<dbReference type="RefSeq" id="WP_315747346.1">
    <property type="nucleotide sequence ID" value="NZ_JAVYAA010000010.1"/>
</dbReference>
<evidence type="ECO:0000313" key="2">
    <source>
        <dbReference type="Proteomes" id="UP001250538"/>
    </source>
</evidence>
<evidence type="ECO:0000313" key="1">
    <source>
        <dbReference type="EMBL" id="MDT8979988.1"/>
    </source>
</evidence>
<dbReference type="AlphaFoldDB" id="A0AAJ2K5B1"/>
<dbReference type="SUPFAM" id="SSF47598">
    <property type="entry name" value="Ribbon-helix-helix"/>
    <property type="match status" value="1"/>
</dbReference>
<accession>A0AAJ2K5B1</accession>
<dbReference type="EMBL" id="JAVYAA010000010">
    <property type="protein sequence ID" value="MDT8979988.1"/>
    <property type="molecule type" value="Genomic_DNA"/>
</dbReference>
<gene>
    <name evidence="1" type="ORF">RQP50_27540</name>
</gene>
<protein>
    <submittedName>
        <fullName evidence="1">Toxin-antitoxin system HicB family antitoxin</fullName>
    </submittedName>
</protein>
<dbReference type="Proteomes" id="UP001250538">
    <property type="component" value="Unassembled WGS sequence"/>
</dbReference>
<sequence>MEKDIDYYMSLPYTQRVNRVEDEDGAYFFAKIEELPGCHTDGNTAEEAIVELQQVMRDYLEVKLEMGASIPEPTGLPSGKFPLRLPKSLHAELQQMAAREEVSLNQLMVYILAKAAGSGSNEEAAALN</sequence>
<dbReference type="InterPro" id="IPR013321">
    <property type="entry name" value="Arc_rbn_hlx_hlx"/>
</dbReference>
<dbReference type="Pfam" id="PF21748">
    <property type="entry name" value="UPF0150"/>
    <property type="match status" value="1"/>
</dbReference>
<name>A0AAJ2K5B1_9BACL</name>
<dbReference type="InterPro" id="IPR035069">
    <property type="entry name" value="TTHA1013/TTHA0281-like"/>
</dbReference>
<dbReference type="InterPro" id="IPR008651">
    <property type="entry name" value="Uncharacterised_HicB"/>
</dbReference>
<dbReference type="Pfam" id="PF05534">
    <property type="entry name" value="HicB"/>
    <property type="match status" value="1"/>
</dbReference>
<dbReference type="InterPro" id="IPR049389">
    <property type="entry name" value="TTHA0281-like"/>
</dbReference>
<dbReference type="GO" id="GO:0006355">
    <property type="term" value="P:regulation of DNA-templated transcription"/>
    <property type="evidence" value="ECO:0007669"/>
    <property type="project" value="InterPro"/>
</dbReference>
<dbReference type="Gene3D" id="3.30.160.250">
    <property type="match status" value="1"/>
</dbReference>